<sequence>MENASLISGVSMWAQKVFELLESGIRFEGVGGTEEMRLKKASAGLVLKVEEVGHNWRLRSSGLGLATTVELQRSGGFIAVLDIQDIPEEAKRTLGSQARYFKADLTKDAEIERAVNQSLEWSKQTGAVLGGVVNCGGVAVAQK</sequence>
<proteinExistence type="predicted"/>
<organism evidence="1 2">
    <name type="scientific">Acaulospora colombiana</name>
    <dbReference type="NCBI Taxonomy" id="27376"/>
    <lineage>
        <taxon>Eukaryota</taxon>
        <taxon>Fungi</taxon>
        <taxon>Fungi incertae sedis</taxon>
        <taxon>Mucoromycota</taxon>
        <taxon>Glomeromycotina</taxon>
        <taxon>Glomeromycetes</taxon>
        <taxon>Diversisporales</taxon>
        <taxon>Acaulosporaceae</taxon>
        <taxon>Acaulospora</taxon>
    </lineage>
</organism>
<accession>A0ACA9QZM3</accession>
<feature type="non-terminal residue" evidence="1">
    <location>
        <position position="1"/>
    </location>
</feature>
<evidence type="ECO:0000313" key="2">
    <source>
        <dbReference type="Proteomes" id="UP000789525"/>
    </source>
</evidence>
<feature type="non-terminal residue" evidence="1">
    <location>
        <position position="143"/>
    </location>
</feature>
<dbReference type="Proteomes" id="UP000789525">
    <property type="component" value="Unassembled WGS sequence"/>
</dbReference>
<comment type="caution">
    <text evidence="1">The sequence shown here is derived from an EMBL/GenBank/DDBJ whole genome shotgun (WGS) entry which is preliminary data.</text>
</comment>
<dbReference type="EMBL" id="CAJVPT010064795">
    <property type="protein sequence ID" value="CAG8770882.1"/>
    <property type="molecule type" value="Genomic_DNA"/>
</dbReference>
<reference evidence="1" key="1">
    <citation type="submission" date="2021-06" db="EMBL/GenBank/DDBJ databases">
        <authorList>
            <person name="Kallberg Y."/>
            <person name="Tangrot J."/>
            <person name="Rosling A."/>
        </authorList>
    </citation>
    <scope>NUCLEOTIDE SEQUENCE</scope>
    <source>
        <strain evidence="1">CL356</strain>
    </source>
</reference>
<protein>
    <submittedName>
        <fullName evidence="1">1976_t:CDS:1</fullName>
    </submittedName>
</protein>
<gene>
    <name evidence="1" type="ORF">ACOLOM_LOCUS13778</name>
</gene>
<name>A0ACA9QZM3_9GLOM</name>
<keyword evidence="2" id="KW-1185">Reference proteome</keyword>
<evidence type="ECO:0000313" key="1">
    <source>
        <dbReference type="EMBL" id="CAG8770882.1"/>
    </source>
</evidence>